<evidence type="ECO:0000256" key="2">
    <source>
        <dbReference type="SAM" id="SignalP"/>
    </source>
</evidence>
<dbReference type="Gene3D" id="3.40.190.170">
    <property type="entry name" value="Bacterial extracellular solute-binding protein, family 7"/>
    <property type="match status" value="1"/>
</dbReference>
<proteinExistence type="predicted"/>
<dbReference type="PANTHER" id="PTHR33376:SF15">
    <property type="entry name" value="BLL6794 PROTEIN"/>
    <property type="match status" value="1"/>
</dbReference>
<dbReference type="InterPro" id="IPR018389">
    <property type="entry name" value="DctP_fam"/>
</dbReference>
<dbReference type="AlphaFoldDB" id="A0A2H1L2P5"/>
<feature type="chain" id="PRO_5013708907" evidence="2">
    <location>
        <begin position="33"/>
        <end position="431"/>
    </location>
</feature>
<dbReference type="GO" id="GO:0055085">
    <property type="term" value="P:transmembrane transport"/>
    <property type="evidence" value="ECO:0007669"/>
    <property type="project" value="InterPro"/>
</dbReference>
<reference evidence="4" key="1">
    <citation type="submission" date="2017-03" db="EMBL/GenBank/DDBJ databases">
        <authorList>
            <person name="Monnet C."/>
        </authorList>
    </citation>
    <scope>NUCLEOTIDE SEQUENCE [LARGE SCALE GENOMIC DNA]</scope>
    <source>
        <strain evidence="4">SJ5-8</strain>
    </source>
</reference>
<evidence type="ECO:0000313" key="3">
    <source>
        <dbReference type="EMBL" id="SMY10673.1"/>
    </source>
</evidence>
<dbReference type="EMBL" id="FXZM01000001">
    <property type="protein sequence ID" value="SMY10673.1"/>
    <property type="molecule type" value="Genomic_DNA"/>
</dbReference>
<protein>
    <submittedName>
        <fullName evidence="3">TRAP-type C4-dicarboxylate transport system, substrate-binding protein</fullName>
    </submittedName>
</protein>
<dbReference type="Pfam" id="PF03480">
    <property type="entry name" value="DctP"/>
    <property type="match status" value="1"/>
</dbReference>
<dbReference type="InterPro" id="IPR038404">
    <property type="entry name" value="TRAP_DctP_sf"/>
</dbReference>
<accession>A0A2H1L2P5</accession>
<dbReference type="RefSeq" id="WP_101587003.1">
    <property type="nucleotide sequence ID" value="NZ_FXZM01000001.1"/>
</dbReference>
<feature type="signal peptide" evidence="2">
    <location>
        <begin position="1"/>
        <end position="32"/>
    </location>
</feature>
<name>A0A2H1L2P5_9MICO</name>
<evidence type="ECO:0000313" key="4">
    <source>
        <dbReference type="Proteomes" id="UP000234462"/>
    </source>
</evidence>
<keyword evidence="1 2" id="KW-0732">Signal</keyword>
<gene>
    <name evidence="3" type="ORF">BJEO58_00244</name>
</gene>
<dbReference type="PANTHER" id="PTHR33376">
    <property type="match status" value="1"/>
</dbReference>
<dbReference type="OrthoDB" id="9815946at2"/>
<evidence type="ECO:0000256" key="1">
    <source>
        <dbReference type="ARBA" id="ARBA00022729"/>
    </source>
</evidence>
<dbReference type="PROSITE" id="PS51257">
    <property type="entry name" value="PROKAR_LIPOPROTEIN"/>
    <property type="match status" value="1"/>
</dbReference>
<organism evidence="3 4">
    <name type="scientific">Brevibacterium jeotgali</name>
    <dbReference type="NCBI Taxonomy" id="1262550"/>
    <lineage>
        <taxon>Bacteria</taxon>
        <taxon>Bacillati</taxon>
        <taxon>Actinomycetota</taxon>
        <taxon>Actinomycetes</taxon>
        <taxon>Micrococcales</taxon>
        <taxon>Brevibacteriaceae</taxon>
        <taxon>Brevibacterium</taxon>
    </lineage>
</organism>
<keyword evidence="4" id="KW-1185">Reference proteome</keyword>
<sequence length="431" mass="46097">MTRSTHPLSGRRLTGIGAAASALALLAGCAGGAGGDGPGQATGEDSGFEYGASQDDVDAALADLEPVTLTFQSGSPSEISTTGEQAVEFKEEVEERSGGKITVDIAWSMSIAGYPEVVDALQDGRVDISYHLLGYEPQRFPEATDIGTALASVKYSPQVGEMTAYAVGSAIGWSNEDHLQRFEDEGVTPLVPFITSGAYSLNCNSEIATAEEFENKQVRIGAASQQSAADHFGAVPTSMEFTEAFEAMQRGTIDCDLSPMSAKDISGVYEAAPHLTYSTQASWPRFPAAYMAGSSFADLPLAYQQIIADSSAMSLAADVQGYINSNAQHIDDLHSVDGTINEFDDAWQEQLADYIPTLQQEAIDNGTIDDETLTRITELEEEWTATIGELGYEDGGGMETINEWVDRDADFDEYAWAVYEETGPLENRPGS</sequence>
<dbReference type="Proteomes" id="UP000234462">
    <property type="component" value="Unassembled WGS sequence"/>
</dbReference>